<protein>
    <submittedName>
        <fullName evidence="1">Uncharacterized protein</fullName>
    </submittedName>
</protein>
<dbReference type="EMBL" id="JAEMNV010000004">
    <property type="protein sequence ID" value="MBJ8340006.1"/>
    <property type="molecule type" value="Genomic_DNA"/>
</dbReference>
<evidence type="ECO:0000313" key="1">
    <source>
        <dbReference type="EMBL" id="MBJ8340006.1"/>
    </source>
</evidence>
<sequence>MSYEVFVDQDGVPAVSVDREQIFRDAAELVTKLLVLKEDSHSAVRVITDEVQAQGQLAQAVMGDALVLLSSRIVAPLFQVLETKGMTSAELFDTCVTAFERGR</sequence>
<accession>A0A934U406</accession>
<dbReference type="RefSeq" id="WP_199704774.1">
    <property type="nucleotide sequence ID" value="NZ_JAEMNV010000004.1"/>
</dbReference>
<reference evidence="1" key="1">
    <citation type="submission" date="2020-12" db="EMBL/GenBank/DDBJ databases">
        <title>Antrihabitans popcorni sp. nov. and Antrihabitans auranticaus sp. nov., isolated from a larva cave.</title>
        <authorList>
            <person name="Lee S.D."/>
            <person name="Kim I.S."/>
        </authorList>
    </citation>
    <scope>NUCLEOTIDE SEQUENCE</scope>
    <source>
        <strain evidence="1">YC3-6</strain>
    </source>
</reference>
<dbReference type="Proteomes" id="UP000655868">
    <property type="component" value="Unassembled WGS sequence"/>
</dbReference>
<proteinExistence type="predicted"/>
<dbReference type="AlphaFoldDB" id="A0A934U406"/>
<organism evidence="1 2">
    <name type="scientific">Antrihabitans stalagmiti</name>
    <dbReference type="NCBI Taxonomy" id="2799499"/>
    <lineage>
        <taxon>Bacteria</taxon>
        <taxon>Bacillati</taxon>
        <taxon>Actinomycetota</taxon>
        <taxon>Actinomycetes</taxon>
        <taxon>Mycobacteriales</taxon>
        <taxon>Nocardiaceae</taxon>
        <taxon>Antrihabitans</taxon>
    </lineage>
</organism>
<gene>
    <name evidence="1" type="ORF">JGU71_14005</name>
</gene>
<keyword evidence="2" id="KW-1185">Reference proteome</keyword>
<name>A0A934U406_9NOCA</name>
<comment type="caution">
    <text evidence="1">The sequence shown here is derived from an EMBL/GenBank/DDBJ whole genome shotgun (WGS) entry which is preliminary data.</text>
</comment>
<evidence type="ECO:0000313" key="2">
    <source>
        <dbReference type="Proteomes" id="UP000655868"/>
    </source>
</evidence>